<gene>
    <name evidence="1" type="ORF">METZ01_LOCUS474521</name>
</gene>
<dbReference type="Pfam" id="PF09424">
    <property type="entry name" value="YqeY"/>
    <property type="match status" value="1"/>
</dbReference>
<dbReference type="Gene3D" id="1.10.1510.10">
    <property type="entry name" value="Uncharacterised protein YqeY/AIM41 PF09424, N-terminal domain"/>
    <property type="match status" value="1"/>
</dbReference>
<protein>
    <recommendedName>
        <fullName evidence="2">GatB/YqeY domain-containing protein</fullName>
    </recommendedName>
</protein>
<evidence type="ECO:0008006" key="2">
    <source>
        <dbReference type="Google" id="ProtNLM"/>
    </source>
</evidence>
<dbReference type="InterPro" id="IPR003789">
    <property type="entry name" value="Asn/Gln_tRNA_amidoTrase-B-like"/>
</dbReference>
<accession>A0A383BND1</accession>
<dbReference type="InterPro" id="IPR019004">
    <property type="entry name" value="YqeY/Aim41"/>
</dbReference>
<dbReference type="EMBL" id="UINC01202045">
    <property type="protein sequence ID" value="SVE21667.1"/>
    <property type="molecule type" value="Genomic_DNA"/>
</dbReference>
<evidence type="ECO:0000313" key="1">
    <source>
        <dbReference type="EMBL" id="SVE21667.1"/>
    </source>
</evidence>
<organism evidence="1">
    <name type="scientific">marine metagenome</name>
    <dbReference type="NCBI Taxonomy" id="408172"/>
    <lineage>
        <taxon>unclassified sequences</taxon>
        <taxon>metagenomes</taxon>
        <taxon>ecological metagenomes</taxon>
    </lineage>
</organism>
<sequence length="50" mass="5703">MSQLKKRITDDMKSAMKAKDKQALKAVRMILGAIKQKEVDDRIELDDAQV</sequence>
<dbReference type="AlphaFoldDB" id="A0A383BND1"/>
<dbReference type="SUPFAM" id="SSF89095">
    <property type="entry name" value="GatB/YqeY motif"/>
    <property type="match status" value="1"/>
</dbReference>
<reference evidence="1" key="1">
    <citation type="submission" date="2018-05" db="EMBL/GenBank/DDBJ databases">
        <authorList>
            <person name="Lanie J.A."/>
            <person name="Ng W.-L."/>
            <person name="Kazmierczak K.M."/>
            <person name="Andrzejewski T.M."/>
            <person name="Davidsen T.M."/>
            <person name="Wayne K.J."/>
            <person name="Tettelin H."/>
            <person name="Glass J.I."/>
            <person name="Rusch D."/>
            <person name="Podicherti R."/>
            <person name="Tsui H.-C.T."/>
            <person name="Winkler M.E."/>
        </authorList>
    </citation>
    <scope>NUCLEOTIDE SEQUENCE</scope>
</reference>
<proteinExistence type="predicted"/>
<feature type="non-terminal residue" evidence="1">
    <location>
        <position position="50"/>
    </location>
</feature>
<dbReference type="InterPro" id="IPR042184">
    <property type="entry name" value="YqeY/Aim41_N"/>
</dbReference>
<name>A0A383BND1_9ZZZZ</name>
<dbReference type="GO" id="GO:0016884">
    <property type="term" value="F:carbon-nitrogen ligase activity, with glutamine as amido-N-donor"/>
    <property type="evidence" value="ECO:0007669"/>
    <property type="project" value="InterPro"/>
</dbReference>